<evidence type="ECO:0000256" key="8">
    <source>
        <dbReference type="ARBA" id="ARBA00022741"/>
    </source>
</evidence>
<dbReference type="Pfam" id="PF02518">
    <property type="entry name" value="HATPase_c"/>
    <property type="match status" value="1"/>
</dbReference>
<feature type="transmembrane region" description="Helical" evidence="15">
    <location>
        <begin position="380"/>
        <end position="398"/>
    </location>
</feature>
<dbReference type="InterPro" id="IPR014729">
    <property type="entry name" value="Rossmann-like_a/b/a_fold"/>
</dbReference>
<evidence type="ECO:0000256" key="9">
    <source>
        <dbReference type="ARBA" id="ARBA00022777"/>
    </source>
</evidence>
<dbReference type="PROSITE" id="PS50109">
    <property type="entry name" value="HIS_KIN"/>
    <property type="match status" value="1"/>
</dbReference>
<dbReference type="CDD" id="cd00082">
    <property type="entry name" value="HisKA"/>
    <property type="match status" value="1"/>
</dbReference>
<keyword evidence="8" id="KW-0547">Nucleotide-binding</keyword>
<evidence type="ECO:0000256" key="4">
    <source>
        <dbReference type="ARBA" id="ARBA00012438"/>
    </source>
</evidence>
<evidence type="ECO:0000256" key="14">
    <source>
        <dbReference type="SAM" id="MobiDB-lite"/>
    </source>
</evidence>
<evidence type="ECO:0000256" key="3">
    <source>
        <dbReference type="ARBA" id="ARBA00004236"/>
    </source>
</evidence>
<dbReference type="InterPro" id="IPR006016">
    <property type="entry name" value="UspA"/>
</dbReference>
<evidence type="ECO:0000256" key="2">
    <source>
        <dbReference type="ARBA" id="ARBA00004141"/>
    </source>
</evidence>
<evidence type="ECO:0000256" key="13">
    <source>
        <dbReference type="ARBA" id="ARBA00023136"/>
    </source>
</evidence>
<keyword evidence="5" id="KW-0597">Phosphoprotein</keyword>
<keyword evidence="10" id="KW-0067">ATP-binding</keyword>
<protein>
    <recommendedName>
        <fullName evidence="4">histidine kinase</fullName>
        <ecNumber evidence="4">2.7.13.3</ecNumber>
    </recommendedName>
</protein>
<dbReference type="EC" id="2.7.13.3" evidence="4"/>
<dbReference type="SUPFAM" id="SSF52402">
    <property type="entry name" value="Adenine nucleotide alpha hydrolases-like"/>
    <property type="match status" value="1"/>
</dbReference>
<evidence type="ECO:0000256" key="5">
    <source>
        <dbReference type="ARBA" id="ARBA00022553"/>
    </source>
</evidence>
<evidence type="ECO:0000313" key="17">
    <source>
        <dbReference type="EMBL" id="MFC5752353.1"/>
    </source>
</evidence>
<comment type="catalytic activity">
    <reaction evidence="1">
        <text>ATP + protein L-histidine = ADP + protein N-phospho-L-histidine.</text>
        <dbReference type="EC" id="2.7.13.3"/>
    </reaction>
</comment>
<evidence type="ECO:0000256" key="11">
    <source>
        <dbReference type="ARBA" id="ARBA00022989"/>
    </source>
</evidence>
<feature type="domain" description="Histidine kinase" evidence="16">
    <location>
        <begin position="627"/>
        <end position="841"/>
    </location>
</feature>
<dbReference type="Pfam" id="PF00582">
    <property type="entry name" value="Usp"/>
    <property type="match status" value="1"/>
</dbReference>
<dbReference type="InterPro" id="IPR003594">
    <property type="entry name" value="HATPase_dom"/>
</dbReference>
<dbReference type="PRINTS" id="PR00344">
    <property type="entry name" value="BCTRLSENSOR"/>
</dbReference>
<dbReference type="Gene3D" id="3.40.50.620">
    <property type="entry name" value="HUPs"/>
    <property type="match status" value="1"/>
</dbReference>
<dbReference type="Gene3D" id="3.40.50.300">
    <property type="entry name" value="P-loop containing nucleotide triphosphate hydrolases"/>
    <property type="match status" value="1"/>
</dbReference>
<dbReference type="SUPFAM" id="SSF47384">
    <property type="entry name" value="Homodimeric domain of signal transducing histidine kinase"/>
    <property type="match status" value="1"/>
</dbReference>
<keyword evidence="7 15" id="KW-0812">Transmembrane</keyword>
<dbReference type="Gene3D" id="1.10.287.130">
    <property type="match status" value="1"/>
</dbReference>
<comment type="subcellular location">
    <subcellularLocation>
        <location evidence="3">Cell membrane</location>
    </subcellularLocation>
    <subcellularLocation>
        <location evidence="2">Membrane</location>
        <topology evidence="2">Multi-pass membrane protein</topology>
    </subcellularLocation>
</comment>
<evidence type="ECO:0000256" key="1">
    <source>
        <dbReference type="ARBA" id="ARBA00000085"/>
    </source>
</evidence>
<dbReference type="InterPro" id="IPR036097">
    <property type="entry name" value="HisK_dim/P_sf"/>
</dbReference>
<dbReference type="SUPFAM" id="SSF55874">
    <property type="entry name" value="ATPase domain of HSP90 chaperone/DNA topoisomerase II/histidine kinase"/>
    <property type="match status" value="1"/>
</dbReference>
<evidence type="ECO:0000313" key="18">
    <source>
        <dbReference type="Proteomes" id="UP001596074"/>
    </source>
</evidence>
<dbReference type="InterPro" id="IPR004358">
    <property type="entry name" value="Sig_transdc_His_kin-like_C"/>
</dbReference>
<evidence type="ECO:0000256" key="12">
    <source>
        <dbReference type="ARBA" id="ARBA00023012"/>
    </source>
</evidence>
<evidence type="ECO:0000256" key="7">
    <source>
        <dbReference type="ARBA" id="ARBA00022692"/>
    </source>
</evidence>
<feature type="region of interest" description="Disordered" evidence="14">
    <location>
        <begin position="843"/>
        <end position="867"/>
    </location>
</feature>
<dbReference type="InterPro" id="IPR052023">
    <property type="entry name" value="Histidine_kinase_KdpD"/>
</dbReference>
<dbReference type="SMART" id="SM00388">
    <property type="entry name" value="HisKA"/>
    <property type="match status" value="1"/>
</dbReference>
<keyword evidence="11 15" id="KW-1133">Transmembrane helix</keyword>
<dbReference type="Pfam" id="PF13493">
    <property type="entry name" value="DUF4118"/>
    <property type="match status" value="1"/>
</dbReference>
<dbReference type="PANTHER" id="PTHR45569:SF1">
    <property type="entry name" value="SENSOR PROTEIN KDPD"/>
    <property type="match status" value="1"/>
</dbReference>
<feature type="transmembrane region" description="Helical" evidence="15">
    <location>
        <begin position="460"/>
        <end position="480"/>
    </location>
</feature>
<evidence type="ECO:0000256" key="10">
    <source>
        <dbReference type="ARBA" id="ARBA00022840"/>
    </source>
</evidence>
<dbReference type="InterPro" id="IPR036890">
    <property type="entry name" value="HATPase_C_sf"/>
</dbReference>
<dbReference type="Proteomes" id="UP001596074">
    <property type="component" value="Unassembled WGS sequence"/>
</dbReference>
<keyword evidence="12" id="KW-0902">Two-component regulatory system</keyword>
<dbReference type="CDD" id="cd00075">
    <property type="entry name" value="HATPase"/>
    <property type="match status" value="1"/>
</dbReference>
<keyword evidence="6" id="KW-0808">Transferase</keyword>
<dbReference type="Pfam" id="PF00512">
    <property type="entry name" value="HisKA"/>
    <property type="match status" value="1"/>
</dbReference>
<feature type="compositionally biased region" description="Low complexity" evidence="14">
    <location>
        <begin position="843"/>
        <end position="859"/>
    </location>
</feature>
<dbReference type="Gene3D" id="3.30.565.10">
    <property type="entry name" value="Histidine kinase-like ATPase, C-terminal domain"/>
    <property type="match status" value="1"/>
</dbReference>
<dbReference type="EMBL" id="JBHSON010000086">
    <property type="protein sequence ID" value="MFC5752353.1"/>
    <property type="molecule type" value="Genomic_DNA"/>
</dbReference>
<organism evidence="17 18">
    <name type="scientific">Actinomadura rugatobispora</name>
    <dbReference type="NCBI Taxonomy" id="1994"/>
    <lineage>
        <taxon>Bacteria</taxon>
        <taxon>Bacillati</taxon>
        <taxon>Actinomycetota</taxon>
        <taxon>Actinomycetes</taxon>
        <taxon>Streptosporangiales</taxon>
        <taxon>Thermomonosporaceae</taxon>
        <taxon>Actinomadura</taxon>
    </lineage>
</organism>
<dbReference type="Gene3D" id="1.20.120.620">
    <property type="entry name" value="Backbone structure of the membrane domain of e. Coli histidine kinase receptor kdpd"/>
    <property type="match status" value="1"/>
</dbReference>
<keyword evidence="9" id="KW-0418">Kinase</keyword>
<dbReference type="Pfam" id="PF02702">
    <property type="entry name" value="KdpD"/>
    <property type="match status" value="1"/>
</dbReference>
<evidence type="ECO:0000256" key="6">
    <source>
        <dbReference type="ARBA" id="ARBA00022679"/>
    </source>
</evidence>
<gene>
    <name evidence="17" type="ORF">ACFPZN_42645</name>
</gene>
<keyword evidence="18" id="KW-1185">Reference proteome</keyword>
<dbReference type="InterPro" id="IPR003852">
    <property type="entry name" value="Sig_transdc_His_kinase_KdpD_N"/>
</dbReference>
<dbReference type="SMART" id="SM00387">
    <property type="entry name" value="HATPase_c"/>
    <property type="match status" value="1"/>
</dbReference>
<sequence length="867" mass="91613">MGTRGTWRIYLGAAPGVGKTYAMLNEGRRRAGRGTDVVVGFAEAHGRARTAEQIGDLEVVPRRTVRYRGAEFTEMDLDAVLARRPQVALVDELAHTNVPGCRNAKRWQDIEVLLEAGIDVISAVNIQHLESLNDVVERITGVRQRETVPDAVVRRAEQVELVDMTPEALRRRLAHGNVYGPEKVDAALANYFRTGNLTALRELALLWVADRVDEGLARYRDQHGITEPWEARERIVVALTGGPEGDTLIRRAARIAARAGRSDLLAVRVVHSDGLAEGSPRALARQRALLESLGGTYHQVVGDDVATALLEFARGVNATQLVLGSSRRRGWQFLLAPGVGAAVARESGELDVHIVTHEHVGKGRGIAGTAGSALSRRRRAAGWVLALLGPPVLTALLAGISEHVGLVTDILFYLALTVGVALAGGLWPAVVAAVLGTLLANWFFTPPFHTLTIAGLQNTVALLIFIGVAMSVSSVVDLAARRTRQAAQSSAEAETLSMLATSVLRGEKALPALLERVRETFGVSSAVLLARGGAGWEAVEAAGPDPCADPGQAEARVQVAEGEAPDGRGEMVLALRGRVLPAADRRVLSAFAAQAAAVLEWRRLDEQAAQARRLAEGNRIRTALLAAVSHDLRTPLASIKAAVSSLRADDVTWAPEDEAELLASIEESSDRLDGLIGNLLDMSRLQTGAVVPLTRPVALDEVVPGALRGVPVDRVEVEVPETLPAVAADPGLLERALANVVENAVRHSRETVLVSAGELRFGRGAGRVEIRVADRGPGVPDTAKEQIFAPFQRLGDSPGGTGVGLGLAVARGFTEAVGGTLYAEDTPGGGLTMVFALPLAAGDGDAAGPPDAVPAGGATPDRRRETP</sequence>
<proteinExistence type="predicted"/>
<dbReference type="RefSeq" id="WP_378288313.1">
    <property type="nucleotide sequence ID" value="NZ_JBHSON010000086.1"/>
</dbReference>
<evidence type="ECO:0000259" key="16">
    <source>
        <dbReference type="PROSITE" id="PS50109"/>
    </source>
</evidence>
<feature type="transmembrane region" description="Helical" evidence="15">
    <location>
        <begin position="410"/>
        <end position="440"/>
    </location>
</feature>
<comment type="caution">
    <text evidence="17">The sequence shown here is derived from an EMBL/GenBank/DDBJ whole genome shotgun (WGS) entry which is preliminary data.</text>
</comment>
<dbReference type="InterPro" id="IPR005467">
    <property type="entry name" value="His_kinase_dom"/>
</dbReference>
<reference evidence="18" key="1">
    <citation type="journal article" date="2019" name="Int. J. Syst. Evol. Microbiol.">
        <title>The Global Catalogue of Microorganisms (GCM) 10K type strain sequencing project: providing services to taxonomists for standard genome sequencing and annotation.</title>
        <authorList>
            <consortium name="The Broad Institute Genomics Platform"/>
            <consortium name="The Broad Institute Genome Sequencing Center for Infectious Disease"/>
            <person name="Wu L."/>
            <person name="Ma J."/>
        </authorList>
    </citation>
    <scope>NUCLEOTIDE SEQUENCE [LARGE SCALE GENOMIC DNA]</scope>
    <source>
        <strain evidence="18">KCTC 42087</strain>
    </source>
</reference>
<dbReference type="InterPro" id="IPR027417">
    <property type="entry name" value="P-loop_NTPase"/>
</dbReference>
<dbReference type="InterPro" id="IPR003661">
    <property type="entry name" value="HisK_dim/P_dom"/>
</dbReference>
<dbReference type="PANTHER" id="PTHR45569">
    <property type="entry name" value="SENSOR PROTEIN KDPD"/>
    <property type="match status" value="1"/>
</dbReference>
<dbReference type="InterPro" id="IPR025201">
    <property type="entry name" value="KdpD_TM"/>
</dbReference>
<name>A0ABW1ABX0_9ACTN</name>
<accession>A0ABW1ABX0</accession>
<evidence type="ECO:0000256" key="15">
    <source>
        <dbReference type="SAM" id="Phobius"/>
    </source>
</evidence>
<keyword evidence="13 15" id="KW-0472">Membrane</keyword>
<dbReference type="InterPro" id="IPR038318">
    <property type="entry name" value="KdpD_sf"/>
</dbReference>